<evidence type="ECO:0000313" key="2">
    <source>
        <dbReference type="EMBL" id="GAA4861172.1"/>
    </source>
</evidence>
<comment type="caution">
    <text evidence="2">The sequence shown here is derived from an EMBL/GenBank/DDBJ whole genome shotgun (WGS) entry which is preliminary data.</text>
</comment>
<dbReference type="EMBL" id="BAABJY010000001">
    <property type="protein sequence ID" value="GAA4861172.1"/>
    <property type="molecule type" value="Genomic_DNA"/>
</dbReference>
<keyword evidence="1" id="KW-0732">Signal</keyword>
<sequence>MQFPRIVTFFVLFICCAPSLACSWPSYTPQEKYRTHSTVVLAYPIAVHTTPSNALSSSFSGAFKQTIQWRVLVSWKGKYQPGDVLLTRISYQTTVCGDGAQRKREVKLLYLRGKEPYQDMIDARPDDRIDDMKYLSKRPRGG</sequence>
<evidence type="ECO:0000313" key="3">
    <source>
        <dbReference type="Proteomes" id="UP001501323"/>
    </source>
</evidence>
<feature type="chain" id="PRO_5047005732" evidence="1">
    <location>
        <begin position="22"/>
        <end position="142"/>
    </location>
</feature>
<gene>
    <name evidence="2" type="ORF">GCM10023332_11510</name>
</gene>
<protein>
    <submittedName>
        <fullName evidence="2">Uncharacterized protein</fullName>
    </submittedName>
</protein>
<evidence type="ECO:0000256" key="1">
    <source>
        <dbReference type="SAM" id="SignalP"/>
    </source>
</evidence>
<organism evidence="2 3">
    <name type="scientific">Luteimonas vadosa</name>
    <dbReference type="NCBI Taxonomy" id="1165507"/>
    <lineage>
        <taxon>Bacteria</taxon>
        <taxon>Pseudomonadati</taxon>
        <taxon>Pseudomonadota</taxon>
        <taxon>Gammaproteobacteria</taxon>
        <taxon>Lysobacterales</taxon>
        <taxon>Lysobacteraceae</taxon>
        <taxon>Luteimonas</taxon>
    </lineage>
</organism>
<keyword evidence="3" id="KW-1185">Reference proteome</keyword>
<proteinExistence type="predicted"/>
<dbReference type="Proteomes" id="UP001501323">
    <property type="component" value="Unassembled WGS sequence"/>
</dbReference>
<feature type="signal peptide" evidence="1">
    <location>
        <begin position="1"/>
        <end position="21"/>
    </location>
</feature>
<reference evidence="3" key="1">
    <citation type="journal article" date="2019" name="Int. J. Syst. Evol. Microbiol.">
        <title>The Global Catalogue of Microorganisms (GCM) 10K type strain sequencing project: providing services to taxonomists for standard genome sequencing and annotation.</title>
        <authorList>
            <consortium name="The Broad Institute Genomics Platform"/>
            <consortium name="The Broad Institute Genome Sequencing Center for Infectious Disease"/>
            <person name="Wu L."/>
            <person name="Ma J."/>
        </authorList>
    </citation>
    <scope>NUCLEOTIDE SEQUENCE [LARGE SCALE GENOMIC DNA]</scope>
    <source>
        <strain evidence="3">JCM 18392</strain>
    </source>
</reference>
<accession>A0ABP9DXN2</accession>
<name>A0ABP9DXN2_9GAMM</name>